<comment type="caution">
    <text evidence="1">The sequence shown here is derived from an EMBL/GenBank/DDBJ whole genome shotgun (WGS) entry which is preliminary data.</text>
</comment>
<accession>A0AAD7MX67</accession>
<dbReference type="Proteomes" id="UP001215598">
    <property type="component" value="Unassembled WGS sequence"/>
</dbReference>
<protein>
    <submittedName>
        <fullName evidence="1">Uncharacterized protein</fullName>
    </submittedName>
</protein>
<evidence type="ECO:0000313" key="2">
    <source>
        <dbReference type="Proteomes" id="UP001215598"/>
    </source>
</evidence>
<sequence length="150" mass="16951">MGPPNLVGGKHEFLLMVNVDLVPTDVGSKKKKRIAVTNLIPLPLCIIPAEIVEIHRRIVQETRPETLLHAIWITTTSVYGPGEEEASRVGLLVVNPLIAQSMSNPFFSLDLYSHSYGLHRRITPDLDFLFQSINDELRLDVTHHYRMQTS</sequence>
<gene>
    <name evidence="1" type="ORF">B0H16DRAFT_1730997</name>
</gene>
<organism evidence="1 2">
    <name type="scientific">Mycena metata</name>
    <dbReference type="NCBI Taxonomy" id="1033252"/>
    <lineage>
        <taxon>Eukaryota</taxon>
        <taxon>Fungi</taxon>
        <taxon>Dikarya</taxon>
        <taxon>Basidiomycota</taxon>
        <taxon>Agaricomycotina</taxon>
        <taxon>Agaricomycetes</taxon>
        <taxon>Agaricomycetidae</taxon>
        <taxon>Agaricales</taxon>
        <taxon>Marasmiineae</taxon>
        <taxon>Mycenaceae</taxon>
        <taxon>Mycena</taxon>
    </lineage>
</organism>
<evidence type="ECO:0000313" key="1">
    <source>
        <dbReference type="EMBL" id="KAJ7736153.1"/>
    </source>
</evidence>
<keyword evidence="2" id="KW-1185">Reference proteome</keyword>
<name>A0AAD7MX67_9AGAR</name>
<proteinExistence type="predicted"/>
<reference evidence="1" key="1">
    <citation type="submission" date="2023-03" db="EMBL/GenBank/DDBJ databases">
        <title>Massive genome expansion in bonnet fungi (Mycena s.s.) driven by repeated elements and novel gene families across ecological guilds.</title>
        <authorList>
            <consortium name="Lawrence Berkeley National Laboratory"/>
            <person name="Harder C.B."/>
            <person name="Miyauchi S."/>
            <person name="Viragh M."/>
            <person name="Kuo A."/>
            <person name="Thoen E."/>
            <person name="Andreopoulos B."/>
            <person name="Lu D."/>
            <person name="Skrede I."/>
            <person name="Drula E."/>
            <person name="Henrissat B."/>
            <person name="Morin E."/>
            <person name="Kohler A."/>
            <person name="Barry K."/>
            <person name="LaButti K."/>
            <person name="Morin E."/>
            <person name="Salamov A."/>
            <person name="Lipzen A."/>
            <person name="Mereny Z."/>
            <person name="Hegedus B."/>
            <person name="Baldrian P."/>
            <person name="Stursova M."/>
            <person name="Weitz H."/>
            <person name="Taylor A."/>
            <person name="Grigoriev I.V."/>
            <person name="Nagy L.G."/>
            <person name="Martin F."/>
            <person name="Kauserud H."/>
        </authorList>
    </citation>
    <scope>NUCLEOTIDE SEQUENCE</scope>
    <source>
        <strain evidence="1">CBHHK182m</strain>
    </source>
</reference>
<dbReference type="AlphaFoldDB" id="A0AAD7MX67"/>
<dbReference type="EMBL" id="JARKIB010000123">
    <property type="protein sequence ID" value="KAJ7736153.1"/>
    <property type="molecule type" value="Genomic_DNA"/>
</dbReference>